<evidence type="ECO:0000313" key="4">
    <source>
        <dbReference type="Proteomes" id="UP000070069"/>
    </source>
</evidence>
<dbReference type="EMBL" id="JHUK01000002">
    <property type="protein sequence ID" value="RAM57858.1"/>
    <property type="molecule type" value="Genomic_DNA"/>
</dbReference>
<proteinExistence type="predicted"/>
<reference evidence="3 5" key="1">
    <citation type="submission" date="2014-04" db="EMBL/GenBank/DDBJ databases">
        <title>Genome study of Napier grass stunt phytoplasma.</title>
        <authorList>
            <person name="Kawicha P."/>
            <person name="Dickinson M."/>
            <person name="Hodgetts J."/>
        </authorList>
    </citation>
    <scope>NUCLEOTIDE SEQUENCE [LARGE SCALE GENOMIC DNA]</scope>
    <source>
        <strain evidence="3 5">NGS-S10</strain>
    </source>
</reference>
<name>A0A139JQM8_9MOLU</name>
<evidence type="ECO:0000313" key="2">
    <source>
        <dbReference type="EMBL" id="KXT29275.1"/>
    </source>
</evidence>
<organism evidence="2 4">
    <name type="scientific">Candidatus Phytoplasma oryzae</name>
    <dbReference type="NCBI Taxonomy" id="203274"/>
    <lineage>
        <taxon>Bacteria</taxon>
        <taxon>Bacillati</taxon>
        <taxon>Mycoplasmatota</taxon>
        <taxon>Mollicutes</taxon>
        <taxon>Acholeplasmatales</taxon>
        <taxon>Acholeplasmataceae</taxon>
        <taxon>Candidatus Phytoplasma</taxon>
        <taxon>16SrXI (Rice yellow dwarf group)</taxon>
    </lineage>
</organism>
<gene>
    <name evidence="2" type="ORF">AXA84_0222</name>
    <name evidence="3" type="ORF">DH96_00840</name>
</gene>
<evidence type="ECO:0000256" key="1">
    <source>
        <dbReference type="SAM" id="Phobius"/>
    </source>
</evidence>
<keyword evidence="1" id="KW-0812">Transmembrane</keyword>
<reference evidence="2 4" key="2">
    <citation type="submission" date="2016-02" db="EMBL/GenBank/DDBJ databases">
        <title>A draft genome sequence of Candidatus Phytoplasma oryzae strain Mbita1, the causative agent of Napier Grass stunt disease in Kenya.</title>
        <authorList>
            <person name="Fischer A."/>
            <person name="Santa-Cruz I."/>
            <person name="Wambua L."/>
            <person name="Olds C."/>
            <person name="Midega C."/>
            <person name="Dickinson M."/>
            <person name="Kawicha P."/>
            <person name="Khan Z."/>
            <person name="Masiga D."/>
            <person name="Jores J."/>
            <person name="Bernd S."/>
        </authorList>
    </citation>
    <scope>NUCLEOTIDE SEQUENCE [LARGE SCALE GENOMIC DNA]</scope>
    <source>
        <strain evidence="2">Mbita1</strain>
    </source>
</reference>
<sequence length="158" mass="19064">MSFFNKLNTFFYKLKKIFLSFFLKKKTIKFILFFLGIIIFIFILIFNLKREIYQFKKNNFKWKNLKSDLKYNINYVKYKLNNIKENQVDDENRFIVIKSMFLGIIACVIFFSWKKGINFGIIFGTFCGACIGVWLCLLVPHFIYFLELIIINIFKISM</sequence>
<protein>
    <submittedName>
        <fullName evidence="2">Uncharacterized protein</fullName>
    </submittedName>
</protein>
<keyword evidence="1" id="KW-0472">Membrane</keyword>
<keyword evidence="1" id="KW-1133">Transmembrane helix</keyword>
<evidence type="ECO:0000313" key="3">
    <source>
        <dbReference type="EMBL" id="RAM57858.1"/>
    </source>
</evidence>
<dbReference type="Proteomes" id="UP000070069">
    <property type="component" value="Unassembled WGS sequence"/>
</dbReference>
<comment type="caution">
    <text evidence="2">The sequence shown here is derived from an EMBL/GenBank/DDBJ whole genome shotgun (WGS) entry which is preliminary data.</text>
</comment>
<dbReference type="OrthoDB" id="386101at2"/>
<feature type="transmembrane region" description="Helical" evidence="1">
    <location>
        <begin position="94"/>
        <end position="113"/>
    </location>
</feature>
<accession>A0A139JQM8</accession>
<feature type="transmembrane region" description="Helical" evidence="1">
    <location>
        <begin position="119"/>
        <end position="146"/>
    </location>
</feature>
<feature type="transmembrane region" description="Helical" evidence="1">
    <location>
        <begin position="28"/>
        <end position="48"/>
    </location>
</feature>
<dbReference type="AlphaFoldDB" id="A0A139JQM8"/>
<dbReference type="PATRIC" id="fig|203274.3.peg.378"/>
<evidence type="ECO:0000313" key="5">
    <source>
        <dbReference type="Proteomes" id="UP000249343"/>
    </source>
</evidence>
<keyword evidence="5" id="KW-1185">Reference proteome</keyword>
<dbReference type="EMBL" id="LTBM01000004">
    <property type="protein sequence ID" value="KXT29275.1"/>
    <property type="molecule type" value="Genomic_DNA"/>
</dbReference>
<dbReference type="Proteomes" id="UP000249343">
    <property type="component" value="Unassembled WGS sequence"/>
</dbReference>
<dbReference type="RefSeq" id="WP_066540314.1">
    <property type="nucleotide sequence ID" value="NZ_JHUK01000002.1"/>
</dbReference>